<feature type="domain" description="FAD/NAD(P)-binding" evidence="5">
    <location>
        <begin position="7"/>
        <end position="296"/>
    </location>
</feature>
<keyword evidence="7" id="KW-1185">Reference proteome</keyword>
<dbReference type="PANTHER" id="PTHR43557">
    <property type="entry name" value="APOPTOSIS-INDUCING FACTOR 1"/>
    <property type="match status" value="1"/>
</dbReference>
<dbReference type="PANTHER" id="PTHR43557:SF2">
    <property type="entry name" value="RIESKE DOMAIN-CONTAINING PROTEIN-RELATED"/>
    <property type="match status" value="1"/>
</dbReference>
<dbReference type="AlphaFoldDB" id="A0A5N0UP71"/>
<dbReference type="InterPro" id="IPR050446">
    <property type="entry name" value="FAD-oxidoreductase/Apoptosis"/>
</dbReference>
<keyword evidence="3" id="KW-0274">FAD</keyword>
<dbReference type="InterPro" id="IPR036188">
    <property type="entry name" value="FAD/NAD-bd_sf"/>
</dbReference>
<protein>
    <submittedName>
        <fullName evidence="6">NAD(P)/FAD-dependent oxidoreductase</fullName>
    </submittedName>
</protein>
<dbReference type="GO" id="GO:0016651">
    <property type="term" value="F:oxidoreductase activity, acting on NAD(P)H"/>
    <property type="evidence" value="ECO:0007669"/>
    <property type="project" value="TreeGrafter"/>
</dbReference>
<gene>
    <name evidence="6" type="ORF">FPZ12_036290</name>
</gene>
<dbReference type="GO" id="GO:0005737">
    <property type="term" value="C:cytoplasm"/>
    <property type="evidence" value="ECO:0007669"/>
    <property type="project" value="TreeGrafter"/>
</dbReference>
<dbReference type="Gene3D" id="3.30.390.30">
    <property type="match status" value="1"/>
</dbReference>
<keyword evidence="4" id="KW-0560">Oxidoreductase</keyword>
<comment type="cofactor">
    <cofactor evidence="1">
        <name>FAD</name>
        <dbReference type="ChEBI" id="CHEBI:57692"/>
    </cofactor>
</comment>
<evidence type="ECO:0000313" key="6">
    <source>
        <dbReference type="EMBL" id="KAA9152763.1"/>
    </source>
</evidence>
<proteinExistence type="predicted"/>
<dbReference type="SUPFAM" id="SSF55424">
    <property type="entry name" value="FAD/NAD-linked reductases, dimerisation (C-terminal) domain"/>
    <property type="match status" value="1"/>
</dbReference>
<evidence type="ECO:0000256" key="4">
    <source>
        <dbReference type="ARBA" id="ARBA00023002"/>
    </source>
</evidence>
<dbReference type="InterPro" id="IPR023753">
    <property type="entry name" value="FAD/NAD-binding_dom"/>
</dbReference>
<comment type="caution">
    <text evidence="6">The sequence shown here is derived from an EMBL/GenBank/DDBJ whole genome shotgun (WGS) entry which is preliminary data.</text>
</comment>
<name>A0A5N0UP71_9PSEU</name>
<evidence type="ECO:0000256" key="2">
    <source>
        <dbReference type="ARBA" id="ARBA00022630"/>
    </source>
</evidence>
<dbReference type="EMBL" id="VMNW02000084">
    <property type="protein sequence ID" value="KAA9152763.1"/>
    <property type="molecule type" value="Genomic_DNA"/>
</dbReference>
<evidence type="ECO:0000256" key="3">
    <source>
        <dbReference type="ARBA" id="ARBA00022827"/>
    </source>
</evidence>
<dbReference type="OrthoDB" id="3568330at2"/>
<dbReference type="SUPFAM" id="SSF51905">
    <property type="entry name" value="FAD/NAD(P)-binding domain"/>
    <property type="match status" value="2"/>
</dbReference>
<dbReference type="PRINTS" id="PR00411">
    <property type="entry name" value="PNDRDTASEI"/>
</dbReference>
<evidence type="ECO:0000259" key="5">
    <source>
        <dbReference type="Pfam" id="PF07992"/>
    </source>
</evidence>
<evidence type="ECO:0000256" key="1">
    <source>
        <dbReference type="ARBA" id="ARBA00001974"/>
    </source>
</evidence>
<accession>A0A5N0UP71</accession>
<sequence>MRRESRFLIIGGGPAALSAARAYRDAGGEGEVRLVSADVDRPYARPPLSKEFLRGEAGDDDLPLVEDSFYRDREIQVSLDDPVTHWDIAERRARTASGETVQYSQCVYATGAEPQRPPIDGADHPDVRTLRSAQSGRELREAARNARSAVVVGAGFIGCEAAVSLSRLGTRVTLICPGPAPQHQRLGAEAGREILGWLDSEGVHVLTGTELTGIDRGHRVSTDSGPLPDTGLVLLATGVKPRAELAERAGLATDQGRVMTDEQLRTSAADVYAAGDVALACNAIAGRRLPVEHWGEAETMGEIAGANAAGEHRRWANAPGFWSVLGDRVLKYAAWGDGFTEAQLIRHGDGAFTVWYGQNGTTVGVLTHEADEDYERGAELVERGAPLSPRT</sequence>
<dbReference type="Proteomes" id="UP000319769">
    <property type="component" value="Unassembled WGS sequence"/>
</dbReference>
<organism evidence="6 7">
    <name type="scientific">Amycolatopsis acidicola</name>
    <dbReference type="NCBI Taxonomy" id="2596893"/>
    <lineage>
        <taxon>Bacteria</taxon>
        <taxon>Bacillati</taxon>
        <taxon>Actinomycetota</taxon>
        <taxon>Actinomycetes</taxon>
        <taxon>Pseudonocardiales</taxon>
        <taxon>Pseudonocardiaceae</taxon>
        <taxon>Amycolatopsis</taxon>
    </lineage>
</organism>
<dbReference type="InterPro" id="IPR016156">
    <property type="entry name" value="FAD/NAD-linked_Rdtase_dimer_sf"/>
</dbReference>
<evidence type="ECO:0000313" key="7">
    <source>
        <dbReference type="Proteomes" id="UP000319769"/>
    </source>
</evidence>
<dbReference type="RefSeq" id="WP_144752281.1">
    <property type="nucleotide sequence ID" value="NZ_VMNW02000084.1"/>
</dbReference>
<dbReference type="PRINTS" id="PR00368">
    <property type="entry name" value="FADPNR"/>
</dbReference>
<dbReference type="Gene3D" id="3.50.50.60">
    <property type="entry name" value="FAD/NAD(P)-binding domain"/>
    <property type="match status" value="2"/>
</dbReference>
<keyword evidence="2" id="KW-0285">Flavoprotein</keyword>
<reference evidence="6" key="1">
    <citation type="submission" date="2019-09" db="EMBL/GenBank/DDBJ databases">
        <authorList>
            <person name="Teo W.F.A."/>
            <person name="Duangmal K."/>
        </authorList>
    </citation>
    <scope>NUCLEOTIDE SEQUENCE [LARGE SCALE GENOMIC DNA]</scope>
    <source>
        <strain evidence="6">K81G1</strain>
    </source>
</reference>
<dbReference type="Pfam" id="PF07992">
    <property type="entry name" value="Pyr_redox_2"/>
    <property type="match status" value="1"/>
</dbReference>